<feature type="region of interest" description="Disordered" evidence="1">
    <location>
        <begin position="1"/>
        <end position="43"/>
    </location>
</feature>
<keyword evidence="3" id="KW-1185">Reference proteome</keyword>
<dbReference type="RefSeq" id="XP_015692989.1">
    <property type="nucleotide sequence ID" value="XM_015837503.2"/>
</dbReference>
<dbReference type="KEGG" id="obr:107304258"/>
<feature type="compositionally biased region" description="Basic and acidic residues" evidence="1">
    <location>
        <begin position="168"/>
        <end position="179"/>
    </location>
</feature>
<protein>
    <submittedName>
        <fullName evidence="2">Uncharacterized protein</fullName>
    </submittedName>
</protein>
<reference evidence="2" key="2">
    <citation type="submission" date="2013-04" db="UniProtKB">
        <authorList>
            <consortium name="EnsemblPlants"/>
        </authorList>
    </citation>
    <scope>IDENTIFICATION</scope>
</reference>
<accession>J3M9N2</accession>
<sequence>MDGGSGHGAGGSKDGGSSDPRKRKSDKKKDDKPKERKRGHGVAMLEIMMRLQSEMAELNKQNSRVNQGPSNQIPDGTTDGMDIAAIRASSYPWSMHATVGPSIPYYPPNPVMAYGCGNAVRGASSGQLLSTPFRPLGASGAVYYPYSNYTMLAPNEVTMTQPLSEEEHAIDFTREEEGHNTSVVESTNKNSDDPEDPDGPDLQLKL</sequence>
<reference evidence="2" key="1">
    <citation type="journal article" date="2013" name="Nat. Commun.">
        <title>Whole-genome sequencing of Oryza brachyantha reveals mechanisms underlying Oryza genome evolution.</title>
        <authorList>
            <person name="Chen J."/>
            <person name="Huang Q."/>
            <person name="Gao D."/>
            <person name="Wang J."/>
            <person name="Lang Y."/>
            <person name="Liu T."/>
            <person name="Li B."/>
            <person name="Bai Z."/>
            <person name="Luis Goicoechea J."/>
            <person name="Liang C."/>
            <person name="Chen C."/>
            <person name="Zhang W."/>
            <person name="Sun S."/>
            <person name="Liao Y."/>
            <person name="Zhang X."/>
            <person name="Yang L."/>
            <person name="Song C."/>
            <person name="Wang M."/>
            <person name="Shi J."/>
            <person name="Liu G."/>
            <person name="Liu J."/>
            <person name="Zhou H."/>
            <person name="Zhou W."/>
            <person name="Yu Q."/>
            <person name="An N."/>
            <person name="Chen Y."/>
            <person name="Cai Q."/>
            <person name="Wang B."/>
            <person name="Liu B."/>
            <person name="Min J."/>
            <person name="Huang Y."/>
            <person name="Wu H."/>
            <person name="Li Z."/>
            <person name="Zhang Y."/>
            <person name="Yin Y."/>
            <person name="Song W."/>
            <person name="Jiang J."/>
            <person name="Jackson S.A."/>
            <person name="Wing R.A."/>
            <person name="Wang J."/>
            <person name="Chen M."/>
        </authorList>
    </citation>
    <scope>NUCLEOTIDE SEQUENCE [LARGE SCALE GENOMIC DNA]</scope>
    <source>
        <strain evidence="2">cv. IRGC 101232</strain>
    </source>
</reference>
<name>J3M9N2_ORYBR</name>
<dbReference type="OMA" id="REEEGHN"/>
<dbReference type="HOGENOM" id="CLU_1410874_0_0_1"/>
<evidence type="ECO:0000256" key="1">
    <source>
        <dbReference type="SAM" id="MobiDB-lite"/>
    </source>
</evidence>
<proteinExistence type="predicted"/>
<dbReference type="OrthoDB" id="10443238at2759"/>
<dbReference type="EnsemblPlants" id="OB05G33060.1">
    <property type="protein sequence ID" value="OB05G33060.1"/>
    <property type="gene ID" value="OB05G33060"/>
</dbReference>
<gene>
    <name evidence="2" type="primary">LOC107304258</name>
</gene>
<feature type="compositionally biased region" description="Polar residues" evidence="1">
    <location>
        <begin position="180"/>
        <end position="189"/>
    </location>
</feature>
<dbReference type="Gramene" id="OB05G33060.1">
    <property type="protein sequence ID" value="OB05G33060.1"/>
    <property type="gene ID" value="OB05G33060"/>
</dbReference>
<dbReference type="GeneID" id="107304258"/>
<dbReference type="Proteomes" id="UP000006038">
    <property type="component" value="Chromosome 5"/>
</dbReference>
<evidence type="ECO:0000313" key="3">
    <source>
        <dbReference type="Proteomes" id="UP000006038"/>
    </source>
</evidence>
<organism evidence="2">
    <name type="scientific">Oryza brachyantha</name>
    <name type="common">malo sina</name>
    <dbReference type="NCBI Taxonomy" id="4533"/>
    <lineage>
        <taxon>Eukaryota</taxon>
        <taxon>Viridiplantae</taxon>
        <taxon>Streptophyta</taxon>
        <taxon>Embryophyta</taxon>
        <taxon>Tracheophyta</taxon>
        <taxon>Spermatophyta</taxon>
        <taxon>Magnoliopsida</taxon>
        <taxon>Liliopsida</taxon>
        <taxon>Poales</taxon>
        <taxon>Poaceae</taxon>
        <taxon>BOP clade</taxon>
        <taxon>Oryzoideae</taxon>
        <taxon>Oryzeae</taxon>
        <taxon>Oryzinae</taxon>
        <taxon>Oryza</taxon>
    </lineage>
</organism>
<feature type="compositionally biased region" description="Gly residues" evidence="1">
    <location>
        <begin position="1"/>
        <end position="14"/>
    </location>
</feature>
<evidence type="ECO:0000313" key="2">
    <source>
        <dbReference type="EnsemblPlants" id="OB05G33060.1"/>
    </source>
</evidence>
<dbReference type="AlphaFoldDB" id="J3M9N2"/>
<feature type="region of interest" description="Disordered" evidence="1">
    <location>
        <begin position="168"/>
        <end position="206"/>
    </location>
</feature>